<dbReference type="AlphaFoldDB" id="A0A6C7E6J3"/>
<dbReference type="InterPro" id="IPR042529">
    <property type="entry name" value="IF_2B-like_C"/>
</dbReference>
<name>A0A6C7E6J3_ILUCY</name>
<dbReference type="EMBL" id="AP012057">
    <property type="protein sequence ID" value="BAN01712.1"/>
    <property type="molecule type" value="Genomic_DNA"/>
</dbReference>
<sequence length="270" mass="29043">MHPIEHLRYVARAHGVDPAALVEETAHALGSMHFDPAGLVVAARRIVERHPFTGPLWWLCANVATSSEPFEAVWELADRIRSDRTASELAAELPDDGQVVTIGDPSVIGQGLARRGDVRVLALDIDHSATSFVRLLERYDVDYEPVEAGAAGAATRVADVVLVEALAMDAERVIVPSGSSTIAAAAAAWETPVWLVAGVGRRLPEGFVDAMVEQRARLADEVDDWTIDVEVLPTRLVTDVIGPLGKMPMGPPAAQPECTFAAELLRRPPM</sequence>
<organism evidence="1 2">
    <name type="scientific">Ilumatobacter coccineus (strain NBRC 103263 / KCTC 29153 / YM16-304)</name>
    <dbReference type="NCBI Taxonomy" id="1313172"/>
    <lineage>
        <taxon>Bacteria</taxon>
        <taxon>Bacillati</taxon>
        <taxon>Actinomycetota</taxon>
        <taxon>Acidimicrobiia</taxon>
        <taxon>Acidimicrobiales</taxon>
        <taxon>Ilumatobacteraceae</taxon>
        <taxon>Ilumatobacter</taxon>
    </lineage>
</organism>
<dbReference type="OrthoDB" id="350754at2"/>
<dbReference type="Gene3D" id="3.40.50.10470">
    <property type="entry name" value="Translation initiation factor eif-2b, domain 2"/>
    <property type="match status" value="1"/>
</dbReference>
<dbReference type="RefSeq" id="WP_015440959.1">
    <property type="nucleotide sequence ID" value="NC_020520.1"/>
</dbReference>
<protein>
    <submittedName>
        <fullName evidence="1">Uncharacterized protein</fullName>
    </submittedName>
</protein>
<keyword evidence="2" id="KW-1185">Reference proteome</keyword>
<evidence type="ECO:0000313" key="2">
    <source>
        <dbReference type="Proteomes" id="UP000011863"/>
    </source>
</evidence>
<dbReference type="KEGG" id="aym:YM304_13980"/>
<reference evidence="1 2" key="1">
    <citation type="journal article" date="2013" name="Int. J. Syst. Evol. Microbiol.">
        <title>Ilumatobacter nonamiense sp. nov. and Ilumatobacter coccineum sp. nov., isolated from seashore sand.</title>
        <authorList>
            <person name="Matsumoto A."/>
            <person name="Kasai H."/>
            <person name="Matsuo Y."/>
            <person name="Shizuri Y."/>
            <person name="Ichikawa N."/>
            <person name="Fujita N."/>
            <person name="Omura S."/>
            <person name="Takahashi Y."/>
        </authorList>
    </citation>
    <scope>NUCLEOTIDE SEQUENCE [LARGE SCALE GENOMIC DNA]</scope>
    <source>
        <strain evidence="2">NBRC 103263 / KCTC 29153 / YM16-304</strain>
    </source>
</reference>
<dbReference type="Proteomes" id="UP000011863">
    <property type="component" value="Chromosome"/>
</dbReference>
<dbReference type="SUPFAM" id="SSF100950">
    <property type="entry name" value="NagB/RpiA/CoA transferase-like"/>
    <property type="match status" value="1"/>
</dbReference>
<evidence type="ECO:0000313" key="1">
    <source>
        <dbReference type="EMBL" id="BAN01712.1"/>
    </source>
</evidence>
<dbReference type="InterPro" id="IPR037171">
    <property type="entry name" value="NagB/RpiA_transferase-like"/>
</dbReference>
<accession>A0A6C7E6J3</accession>
<gene>
    <name evidence="1" type="ORF">YM304_13980</name>
</gene>
<proteinExistence type="predicted"/>